<dbReference type="PATRIC" id="fig|1415166.3.peg.2266"/>
<dbReference type="HOGENOM" id="CLU_093824_1_0_11"/>
<dbReference type="Proteomes" id="UP000019150">
    <property type="component" value="Chromosome"/>
</dbReference>
<dbReference type="Pfam" id="PF12079">
    <property type="entry name" value="DUF3558"/>
    <property type="match status" value="1"/>
</dbReference>
<name>W5TCX2_9NOCA</name>
<organism evidence="1 2">
    <name type="scientific">Nocardia nova SH22a</name>
    <dbReference type="NCBI Taxonomy" id="1415166"/>
    <lineage>
        <taxon>Bacteria</taxon>
        <taxon>Bacillati</taxon>
        <taxon>Actinomycetota</taxon>
        <taxon>Actinomycetes</taxon>
        <taxon>Mycobacteriales</taxon>
        <taxon>Nocardiaceae</taxon>
        <taxon>Nocardia</taxon>
    </lineage>
</organism>
<sequence>MRNRRVLGAFAIGIALIGGTVACGKSDDGTTAASATHAAASDTRAVVSPVADQTLWDPCQLPDAAIAAAGADPATKVPKVAGADFPGWKVCTWRANAKWYDFVILSGPPTLQEIRQRDDYTEFTPDAVGPHRAVQFVDKDDPDRLNCYLAVEIPGGSATFRVSTRYSVGKQGDPCAEVHRYANSLGQYLPS</sequence>
<gene>
    <name evidence="1" type="ORF">NONO_c22260</name>
</gene>
<dbReference type="STRING" id="1415166.NONO_c22260"/>
<dbReference type="EMBL" id="CP006850">
    <property type="protein sequence ID" value="AHH17024.1"/>
    <property type="molecule type" value="Genomic_DNA"/>
</dbReference>
<protein>
    <recommendedName>
        <fullName evidence="3">DUF3558 domain-containing protein</fullName>
    </recommendedName>
</protein>
<evidence type="ECO:0000313" key="2">
    <source>
        <dbReference type="Proteomes" id="UP000019150"/>
    </source>
</evidence>
<reference evidence="1 2" key="1">
    <citation type="journal article" date="2014" name="Appl. Environ. Microbiol.">
        <title>Insights into the Microbial Degradation of Rubber and Gutta-Percha by Analysis of the Complete Genome of Nocardia nova SH22a.</title>
        <authorList>
            <person name="Luo Q."/>
            <person name="Hiessl S."/>
            <person name="Poehlein A."/>
            <person name="Daniel R."/>
            <person name="Steinbuchel A."/>
        </authorList>
    </citation>
    <scope>NUCLEOTIDE SEQUENCE [LARGE SCALE GENOMIC DNA]</scope>
    <source>
        <strain evidence="1">SH22a</strain>
    </source>
</reference>
<dbReference type="KEGG" id="nno:NONO_c22260"/>
<evidence type="ECO:0008006" key="3">
    <source>
        <dbReference type="Google" id="ProtNLM"/>
    </source>
</evidence>
<dbReference type="eggNOG" id="ENOG5031EYE">
    <property type="taxonomic scope" value="Bacteria"/>
</dbReference>
<keyword evidence="2" id="KW-1185">Reference proteome</keyword>
<proteinExistence type="predicted"/>
<accession>W5TCX2</accession>
<dbReference type="PROSITE" id="PS51257">
    <property type="entry name" value="PROKAR_LIPOPROTEIN"/>
    <property type="match status" value="1"/>
</dbReference>
<evidence type="ECO:0000313" key="1">
    <source>
        <dbReference type="EMBL" id="AHH17024.1"/>
    </source>
</evidence>
<dbReference type="AlphaFoldDB" id="W5TCX2"/>
<dbReference type="InterPro" id="IPR024520">
    <property type="entry name" value="DUF3558"/>
</dbReference>